<proteinExistence type="predicted"/>
<dbReference type="RefSeq" id="WP_274455506.1">
    <property type="nucleotide sequence ID" value="NZ_CP067097.1"/>
</dbReference>
<reference evidence="2 3" key="1">
    <citation type="submission" date="2023-07" db="EMBL/GenBank/DDBJ databases">
        <title>Genomic Encyclopedia of Type Strains, Phase IV (KMG-IV): sequencing the most valuable type-strain genomes for metagenomic binning, comparative biology and taxonomic classification.</title>
        <authorList>
            <person name="Goeker M."/>
        </authorList>
    </citation>
    <scope>NUCLEOTIDE SEQUENCE [LARGE SCALE GENOMIC DNA]</scope>
    <source>
        <strain evidence="2 3">DSM 4006</strain>
    </source>
</reference>
<dbReference type="Pfam" id="PF11755">
    <property type="entry name" value="DUF3311"/>
    <property type="match status" value="1"/>
</dbReference>
<keyword evidence="1" id="KW-0812">Transmembrane</keyword>
<sequence>MKRAVEVVLFLIPFVGQLFFVGFANSVRTTVMGLPFFMFWWLLWMVLTPICTWLTYLIADHDRGERVS</sequence>
<keyword evidence="1" id="KW-1133">Transmembrane helix</keyword>
<accession>A0ABT9XLY2</accession>
<dbReference type="InterPro" id="IPR021741">
    <property type="entry name" value="DUF3311"/>
</dbReference>
<keyword evidence="3" id="KW-1185">Reference proteome</keyword>
<gene>
    <name evidence="2" type="ORF">J2S03_003187</name>
</gene>
<name>A0ABT9XLY2_9BACL</name>
<feature type="transmembrane region" description="Helical" evidence="1">
    <location>
        <begin position="39"/>
        <end position="59"/>
    </location>
</feature>
<keyword evidence="1" id="KW-0472">Membrane</keyword>
<feature type="transmembrane region" description="Helical" evidence="1">
    <location>
        <begin position="7"/>
        <end position="27"/>
    </location>
</feature>
<dbReference type="EMBL" id="JAUSTP010000038">
    <property type="protein sequence ID" value="MDQ0191316.1"/>
    <property type="molecule type" value="Genomic_DNA"/>
</dbReference>
<evidence type="ECO:0000313" key="2">
    <source>
        <dbReference type="EMBL" id="MDQ0191316.1"/>
    </source>
</evidence>
<protein>
    <recommendedName>
        <fullName evidence="4">DUF3311 domain-containing protein</fullName>
    </recommendedName>
</protein>
<evidence type="ECO:0000313" key="3">
    <source>
        <dbReference type="Proteomes" id="UP001232973"/>
    </source>
</evidence>
<comment type="caution">
    <text evidence="2">The sequence shown here is derived from an EMBL/GenBank/DDBJ whole genome shotgun (WGS) entry which is preliminary data.</text>
</comment>
<evidence type="ECO:0000256" key="1">
    <source>
        <dbReference type="SAM" id="Phobius"/>
    </source>
</evidence>
<evidence type="ECO:0008006" key="4">
    <source>
        <dbReference type="Google" id="ProtNLM"/>
    </source>
</evidence>
<organism evidence="2 3">
    <name type="scientific">Alicyclobacillus cycloheptanicus</name>
    <dbReference type="NCBI Taxonomy" id="1457"/>
    <lineage>
        <taxon>Bacteria</taxon>
        <taxon>Bacillati</taxon>
        <taxon>Bacillota</taxon>
        <taxon>Bacilli</taxon>
        <taxon>Bacillales</taxon>
        <taxon>Alicyclobacillaceae</taxon>
        <taxon>Alicyclobacillus</taxon>
    </lineage>
</organism>
<dbReference type="Proteomes" id="UP001232973">
    <property type="component" value="Unassembled WGS sequence"/>
</dbReference>